<reference evidence="1" key="1">
    <citation type="submission" date="2022-02" db="EMBL/GenBank/DDBJ databases">
        <title>Plant Genome Project.</title>
        <authorList>
            <person name="Zhang R.-G."/>
        </authorList>
    </citation>
    <scope>NUCLEOTIDE SEQUENCE</scope>
    <source>
        <strain evidence="1">AT1</strain>
    </source>
</reference>
<proteinExistence type="predicted"/>
<comment type="caution">
    <text evidence="1">The sequence shown here is derived from an EMBL/GenBank/DDBJ whole genome shotgun (WGS) entry which is preliminary data.</text>
</comment>
<organism evidence="1 2">
    <name type="scientific">Rhododendron molle</name>
    <name type="common">Chinese azalea</name>
    <name type="synonym">Azalea mollis</name>
    <dbReference type="NCBI Taxonomy" id="49168"/>
    <lineage>
        <taxon>Eukaryota</taxon>
        <taxon>Viridiplantae</taxon>
        <taxon>Streptophyta</taxon>
        <taxon>Embryophyta</taxon>
        <taxon>Tracheophyta</taxon>
        <taxon>Spermatophyta</taxon>
        <taxon>Magnoliopsida</taxon>
        <taxon>eudicotyledons</taxon>
        <taxon>Gunneridae</taxon>
        <taxon>Pentapetalae</taxon>
        <taxon>asterids</taxon>
        <taxon>Ericales</taxon>
        <taxon>Ericaceae</taxon>
        <taxon>Ericoideae</taxon>
        <taxon>Rhodoreae</taxon>
        <taxon>Rhododendron</taxon>
    </lineage>
</organism>
<dbReference type="EMBL" id="CM046398">
    <property type="protein sequence ID" value="KAI8531135.1"/>
    <property type="molecule type" value="Genomic_DNA"/>
</dbReference>
<protein>
    <submittedName>
        <fullName evidence="1">Uncharacterized protein</fullName>
    </submittedName>
</protein>
<keyword evidence="2" id="KW-1185">Reference proteome</keyword>
<dbReference type="Proteomes" id="UP001062846">
    <property type="component" value="Chromosome 11"/>
</dbReference>
<evidence type="ECO:0000313" key="2">
    <source>
        <dbReference type="Proteomes" id="UP001062846"/>
    </source>
</evidence>
<sequence length="1368" mass="153265">MRALLLPSPSLLTCKGLSLSLSPPFTPHLQGFLSLSLSQRPEKSFTSHHNDFNQSTPPHRRRRCEFICNSTFFFYYISISRHLLCFLSHTLSPLFLSLQEFDWEAAVREIDVACQSTNPTISNPIARTNNSVSSSRQSTLDRFIQKAGPSVRSEDRIDREIDQDWVEEIDLDKFQGNGRVSYVEIDAEAAKTWIYPANVPLREYQQSITRTALFSNTLVALPTGLGKTLIAAVVMYNYFRWFPEGKIVFAAPSRPLVLQQIEACHNIVGIPQEWTIDLTGQTSPTKRACFWKVKRVFFVTPQVLERDIQSGLPSLMPFGFDLGAWFRSKTGTFAVKYLVCLVIDEAHRATGNYSYCVAVRELMAVPVELRILALTATPGSKHQTIQNIIDNLQISTLEYRNESDPDVSPYVHDRKVELIEVAMAEVAVEINNRLLEVIRPLFARLCALGVLQNRDMQTLSPMELLNARDRFRQAPPLDLPQLKHGEVEGYLGVLITLYHIRKLLSSHGVRPAYDMIEDKLRQGYFARLMTRNEVLQKLKLLMEQSLSHGAPDPKLSKMLEVLTDHFKMSDPKNSRVIIFSNFRGSVRDIMNALMTIGDFVKATQFVGQSSGKTLKGQSQKVQQAVLEVNFVIFLLLNLFIGLCLSFTEVSGWWIQCLLVLAFQGTELKGYLRKQANNKSINKHMRNGGMNSFNFHSSPRMIPHIFKPEVVSIELSIEQFIPRGKKGKVDDASQTPVFNAKLSDAETDLVAKYFDSTKESTWRPSLIAFPHFQASPSRVFKVLHSSRTEMLIDAMQRLQSLALIRDNSTILVEDEALSNLHLGVETIEQHEHSKEADEVNARIKDFSDRTTSSWSRRIENKNMPTSKCSSAAQQENAVDVDDKILQTPVSKMNSSNEREYVILETPQEKRRKVQLIDDSSNGLRDFELSPRLSNFIKAGVVPESPIDYAGTSKGKGVGDSMDPNSCSPAKSNNKEFPMSSIPEKEEKMVLDSSACGRNVLASVTEEIHTPLLNSKCESTRGSISAIRIVEGVKTPLANSTTNSCSKDWCLDSGSKSESVKQEKKFKRLRKYGEQGKQRPLDGDIGPNRKPTRACGSSRPILVKNDRGKRKPVKDVRDFIEEEAEVSSEVEVSDDEEVEPDTNSYDDSFIDDRINPTQASTQPETSGTDMMAIYRRSLLTQSPMERVPNGCTDFSPTSVASKTRMSDSGSSSGTVNRSLQTPQTGSQSVARISNSFLLKSKQIATEEKPCTTDGIPRENESRIGGLKRKLSFYQVGSVPAINLDQEFLSHSVAACRETSVKDQVQKSQPNGDIFDDDQFYEGLDLDAVEEEAAKLLGYKSELPVNKKVVIPDPNPPPLRAMGSPTFDLGI</sequence>
<gene>
    <name evidence="1" type="ORF">RHMOL_Rhmol11G0114000</name>
</gene>
<name>A0ACC0LR47_RHOML</name>
<evidence type="ECO:0000313" key="1">
    <source>
        <dbReference type="EMBL" id="KAI8531135.1"/>
    </source>
</evidence>
<accession>A0ACC0LR47</accession>